<evidence type="ECO:0000256" key="7">
    <source>
        <dbReference type="ARBA" id="ARBA00022833"/>
    </source>
</evidence>
<dbReference type="InterPro" id="IPR003034">
    <property type="entry name" value="SAP_dom"/>
</dbReference>
<dbReference type="EMBL" id="JBBWUH010000004">
    <property type="protein sequence ID" value="KAK8170050.1"/>
    <property type="molecule type" value="Genomic_DNA"/>
</dbReference>
<evidence type="ECO:0000259" key="11">
    <source>
        <dbReference type="PROSITE" id="PS51466"/>
    </source>
</evidence>
<sequence>MASSAPAHPSLTTLQGHLRSMVNNDLKEICRAENLKVSGVKSQLQGYITSHFDDLLRKNDMAGAWRVVHRAANPGRPLPSPSASTPGRPSVPIYPESPTRGLSAQQRTPSATMSVNSRPRQKTFPARVSFKPSPFYDVLDTVAPSMEIQVYPANRGSAQSQLELSDDLASRLKAEKDLRIMLFSASDPVLAPFTPSDISFPVNIEVKVNGEEVKANFKGLKNKPGSTRPADITDFLRKLPNYTNHIQITYALTQKARKFTILVNLVRKHSAADLTDRISRGSVLSKERVKSEIINKANDEDITVNSQVVSLRDPVAGVRIQLPCRSTVCSHYECFDATYFLQLQEQAPTWTCPCCSRTISFEALVVDKYMQDILDNTSSDVDQARIYPDGTWTPGDGDKNEPKGNGAKQPVDEEDDDLVEISPRQMSVKKEASATPMNSANTPPVSSREPSSVSAVAPTSSHGKRKHEVVDLTLSDSDEDVRRPAKRHHPTYSTPSSMPDRYRQPPVVQNAYFHPSQSPNSVSSSHSHPGHTANRHHGYNVGDPVGGMPRARHSINGTYPESSGYNSSSSWLNGNGDYPR</sequence>
<evidence type="ECO:0000313" key="13">
    <source>
        <dbReference type="Proteomes" id="UP001456524"/>
    </source>
</evidence>
<organism evidence="12 13">
    <name type="scientific">Phyllosticta citrichinensis</name>
    <dbReference type="NCBI Taxonomy" id="1130410"/>
    <lineage>
        <taxon>Eukaryota</taxon>
        <taxon>Fungi</taxon>
        <taxon>Dikarya</taxon>
        <taxon>Ascomycota</taxon>
        <taxon>Pezizomycotina</taxon>
        <taxon>Dothideomycetes</taxon>
        <taxon>Dothideomycetes incertae sedis</taxon>
        <taxon>Botryosphaeriales</taxon>
        <taxon>Phyllostictaceae</taxon>
        <taxon>Phyllosticta</taxon>
    </lineage>
</organism>
<evidence type="ECO:0000256" key="5">
    <source>
        <dbReference type="ARBA" id="ARBA00022771"/>
    </source>
</evidence>
<keyword evidence="7" id="KW-0862">Zinc</keyword>
<dbReference type="PANTHER" id="PTHR10782">
    <property type="entry name" value="ZINC FINGER MIZ DOMAIN-CONTAINING PROTEIN"/>
    <property type="match status" value="1"/>
</dbReference>
<keyword evidence="6" id="KW-0833">Ubl conjugation pathway</keyword>
<gene>
    <name evidence="12" type="ORF">IWX90DRAFT_485922</name>
</gene>
<evidence type="ECO:0000256" key="9">
    <source>
        <dbReference type="SAM" id="MobiDB-lite"/>
    </source>
</evidence>
<reference evidence="12 13" key="1">
    <citation type="journal article" date="2022" name="G3 (Bethesda)">
        <title>Enemy or ally: a genomic approach to elucidate the lifestyle of Phyllosticta citrichinaensis.</title>
        <authorList>
            <person name="Buijs V.A."/>
            <person name="Groenewald J.Z."/>
            <person name="Haridas S."/>
            <person name="LaButti K.M."/>
            <person name="Lipzen A."/>
            <person name="Martin F.M."/>
            <person name="Barry K."/>
            <person name="Grigoriev I.V."/>
            <person name="Crous P.W."/>
            <person name="Seidl M.F."/>
        </authorList>
    </citation>
    <scope>NUCLEOTIDE SEQUENCE [LARGE SCALE GENOMIC DNA]</scope>
    <source>
        <strain evidence="12 13">CBS 129764</strain>
    </source>
</reference>
<dbReference type="Proteomes" id="UP001456524">
    <property type="component" value="Unassembled WGS sequence"/>
</dbReference>
<dbReference type="PROSITE" id="PS51466">
    <property type="entry name" value="PINIT"/>
    <property type="match status" value="1"/>
</dbReference>
<comment type="pathway">
    <text evidence="1">Protein modification; protein sumoylation.</text>
</comment>
<proteinExistence type="inferred from homology"/>
<comment type="caution">
    <text evidence="12">The sequence shown here is derived from an EMBL/GenBank/DDBJ whole genome shotgun (WGS) entry which is preliminary data.</text>
</comment>
<evidence type="ECO:0000313" key="12">
    <source>
        <dbReference type="EMBL" id="KAK8170050.1"/>
    </source>
</evidence>
<feature type="region of interest" description="Disordered" evidence="9">
    <location>
        <begin position="381"/>
        <end position="580"/>
    </location>
</feature>
<dbReference type="InterPro" id="IPR038654">
    <property type="entry name" value="PINIT_sf"/>
</dbReference>
<evidence type="ECO:0000256" key="1">
    <source>
        <dbReference type="ARBA" id="ARBA00004718"/>
    </source>
</evidence>
<keyword evidence="5 8" id="KW-0863">Zinc-finger</keyword>
<dbReference type="InterPro" id="IPR013083">
    <property type="entry name" value="Znf_RING/FYVE/PHD"/>
</dbReference>
<dbReference type="Gene3D" id="3.30.40.10">
    <property type="entry name" value="Zinc/RING finger domain, C3HC4 (zinc finger)"/>
    <property type="match status" value="1"/>
</dbReference>
<evidence type="ECO:0000256" key="6">
    <source>
        <dbReference type="ARBA" id="ARBA00022786"/>
    </source>
</evidence>
<dbReference type="PROSITE" id="PS51044">
    <property type="entry name" value="ZF_SP_RING"/>
    <property type="match status" value="1"/>
</dbReference>
<feature type="domain" description="SP-RING-type" evidence="10">
    <location>
        <begin position="298"/>
        <end position="379"/>
    </location>
</feature>
<protein>
    <submittedName>
        <fullName evidence="12">MIZ zinc finger protein</fullName>
    </submittedName>
</protein>
<feature type="compositionally biased region" description="Polar residues" evidence="9">
    <location>
        <begin position="100"/>
        <end position="118"/>
    </location>
</feature>
<feature type="region of interest" description="Disordered" evidence="9">
    <location>
        <begin position="72"/>
        <end position="120"/>
    </location>
</feature>
<dbReference type="SMART" id="SM00513">
    <property type="entry name" value="SAP"/>
    <property type="match status" value="1"/>
</dbReference>
<evidence type="ECO:0000256" key="3">
    <source>
        <dbReference type="ARBA" id="ARBA00022679"/>
    </source>
</evidence>
<accession>A0ABR1XX88</accession>
<keyword evidence="4" id="KW-0479">Metal-binding</keyword>
<evidence type="ECO:0000259" key="10">
    <source>
        <dbReference type="PROSITE" id="PS51044"/>
    </source>
</evidence>
<dbReference type="InterPro" id="IPR004181">
    <property type="entry name" value="Znf_MIZ"/>
</dbReference>
<dbReference type="PANTHER" id="PTHR10782:SF100">
    <property type="entry name" value="LIGASE SIZA, PUTATIVE (AFU_ORTHOLOGUE AFUA_6G05240)-RELATED"/>
    <property type="match status" value="1"/>
</dbReference>
<evidence type="ECO:0000256" key="2">
    <source>
        <dbReference type="ARBA" id="ARBA00005383"/>
    </source>
</evidence>
<keyword evidence="13" id="KW-1185">Reference proteome</keyword>
<evidence type="ECO:0000256" key="8">
    <source>
        <dbReference type="PROSITE-ProRule" id="PRU00452"/>
    </source>
</evidence>
<dbReference type="InterPro" id="IPR023321">
    <property type="entry name" value="PINIT"/>
</dbReference>
<comment type="similarity">
    <text evidence="2">Belongs to the PIAS family.</text>
</comment>
<name>A0ABR1XX88_9PEZI</name>
<feature type="compositionally biased region" description="Low complexity" evidence="9">
    <location>
        <begin position="443"/>
        <end position="461"/>
    </location>
</feature>
<keyword evidence="3" id="KW-0808">Transferase</keyword>
<feature type="domain" description="PINIT" evidence="11">
    <location>
        <begin position="116"/>
        <end position="269"/>
    </location>
</feature>
<feature type="compositionally biased region" description="Low complexity" evidence="9">
    <location>
        <begin position="562"/>
        <end position="580"/>
    </location>
</feature>
<dbReference type="Pfam" id="PF14324">
    <property type="entry name" value="PINIT"/>
    <property type="match status" value="1"/>
</dbReference>
<evidence type="ECO:0000256" key="4">
    <source>
        <dbReference type="ARBA" id="ARBA00022723"/>
    </source>
</evidence>
<dbReference type="Pfam" id="PF02891">
    <property type="entry name" value="zf-MIZ"/>
    <property type="match status" value="1"/>
</dbReference>
<dbReference type="Gene3D" id="2.60.120.780">
    <property type="entry name" value="PINIT domain"/>
    <property type="match status" value="1"/>
</dbReference>
<feature type="compositionally biased region" description="Low complexity" evidence="9">
    <location>
        <begin position="514"/>
        <end position="527"/>
    </location>
</feature>